<proteinExistence type="predicted"/>
<protein>
    <submittedName>
        <fullName evidence="1">Cold sore susceptibility protein 1</fullName>
    </submittedName>
</protein>
<evidence type="ECO:0000313" key="2">
    <source>
        <dbReference type="Proteomes" id="UP000550707"/>
    </source>
</evidence>
<dbReference type="AlphaFoldDB" id="A0A7J8HY02"/>
<dbReference type="Pfam" id="PF06937">
    <property type="entry name" value="EURL"/>
    <property type="match status" value="1"/>
</dbReference>
<dbReference type="InterPro" id="IPR009704">
    <property type="entry name" value="EURL_prot"/>
</dbReference>
<keyword evidence="2" id="KW-1185">Reference proteome</keyword>
<name>A0A7J8HY02_MOLMO</name>
<organism evidence="1 2">
    <name type="scientific">Molossus molossus</name>
    <name type="common">Pallas' mastiff bat</name>
    <name type="synonym">Vespertilio molossus</name>
    <dbReference type="NCBI Taxonomy" id="27622"/>
    <lineage>
        <taxon>Eukaryota</taxon>
        <taxon>Metazoa</taxon>
        <taxon>Chordata</taxon>
        <taxon>Craniata</taxon>
        <taxon>Vertebrata</taxon>
        <taxon>Euteleostomi</taxon>
        <taxon>Mammalia</taxon>
        <taxon>Eutheria</taxon>
        <taxon>Laurasiatheria</taxon>
        <taxon>Chiroptera</taxon>
        <taxon>Yangochiroptera</taxon>
        <taxon>Molossidae</taxon>
        <taxon>Molossus</taxon>
    </lineage>
</organism>
<dbReference type="EMBL" id="JACASF010000005">
    <property type="protein sequence ID" value="KAF6477207.1"/>
    <property type="molecule type" value="Genomic_DNA"/>
</dbReference>
<sequence length="97" mass="11161">MNEEEQFVNIDLNDDNICSVCKLGTDKETLSFCHVCFELNIEEVFEELTHQVQEKDSLASQLQVRHVAIEQLLKNYSKLPCLQVGRTGMKLHLPINN</sequence>
<evidence type="ECO:0000313" key="1">
    <source>
        <dbReference type="EMBL" id="KAF6477207.1"/>
    </source>
</evidence>
<accession>A0A7J8HY02</accession>
<reference evidence="1 2" key="1">
    <citation type="journal article" date="2020" name="Nature">
        <title>Six reference-quality genomes reveal evolution of bat adaptations.</title>
        <authorList>
            <person name="Jebb D."/>
            <person name="Huang Z."/>
            <person name="Pippel M."/>
            <person name="Hughes G.M."/>
            <person name="Lavrichenko K."/>
            <person name="Devanna P."/>
            <person name="Winkler S."/>
            <person name="Jermiin L.S."/>
            <person name="Skirmuntt E.C."/>
            <person name="Katzourakis A."/>
            <person name="Burkitt-Gray L."/>
            <person name="Ray D.A."/>
            <person name="Sullivan K.A.M."/>
            <person name="Roscito J.G."/>
            <person name="Kirilenko B.M."/>
            <person name="Davalos L.M."/>
            <person name="Corthals A.P."/>
            <person name="Power M.L."/>
            <person name="Jones G."/>
            <person name="Ransome R.D."/>
            <person name="Dechmann D.K.N."/>
            <person name="Locatelli A.G."/>
            <person name="Puechmaille S.J."/>
            <person name="Fedrigo O."/>
            <person name="Jarvis E.D."/>
            <person name="Hiller M."/>
            <person name="Vernes S.C."/>
            <person name="Myers E.W."/>
            <person name="Teeling E.C."/>
        </authorList>
    </citation>
    <scope>NUCLEOTIDE SEQUENCE [LARGE SCALE GENOMIC DNA]</scope>
    <source>
        <strain evidence="1">MMolMol1</strain>
        <tissue evidence="1">Muscle</tissue>
    </source>
</reference>
<dbReference type="Proteomes" id="UP000550707">
    <property type="component" value="Unassembled WGS sequence"/>
</dbReference>
<comment type="caution">
    <text evidence="1">The sequence shown here is derived from an EMBL/GenBank/DDBJ whole genome shotgun (WGS) entry which is preliminary data.</text>
</comment>
<dbReference type="PANTHER" id="PTHR15961">
    <property type="entry name" value="PROTEIN EURL HOMOLOG"/>
    <property type="match status" value="1"/>
</dbReference>
<dbReference type="PANTHER" id="PTHR15961:SF3">
    <property type="entry name" value="PROTEIN EURL HOMOLOG"/>
    <property type="match status" value="1"/>
</dbReference>
<gene>
    <name evidence="1" type="ORF">HJG59_001828</name>
</gene>